<feature type="transmembrane region" description="Helical" evidence="1">
    <location>
        <begin position="33"/>
        <end position="54"/>
    </location>
</feature>
<proteinExistence type="predicted"/>
<dbReference type="EMBL" id="JABFTP020000062">
    <property type="protein sequence ID" value="KAL3274560.1"/>
    <property type="molecule type" value="Genomic_DNA"/>
</dbReference>
<gene>
    <name evidence="2" type="ORF">HHI36_015941</name>
</gene>
<keyword evidence="1" id="KW-1133">Transmembrane helix</keyword>
<evidence type="ECO:0000256" key="1">
    <source>
        <dbReference type="SAM" id="Phobius"/>
    </source>
</evidence>
<reference evidence="2 3" key="1">
    <citation type="journal article" date="2021" name="BMC Biol.">
        <title>Horizontally acquired antibacterial genes associated with adaptive radiation of ladybird beetles.</title>
        <authorList>
            <person name="Li H.S."/>
            <person name="Tang X.F."/>
            <person name="Huang Y.H."/>
            <person name="Xu Z.Y."/>
            <person name="Chen M.L."/>
            <person name="Du X.Y."/>
            <person name="Qiu B.Y."/>
            <person name="Chen P.T."/>
            <person name="Zhang W."/>
            <person name="Slipinski A."/>
            <person name="Escalona H.E."/>
            <person name="Waterhouse R.M."/>
            <person name="Zwick A."/>
            <person name="Pang H."/>
        </authorList>
    </citation>
    <scope>NUCLEOTIDE SEQUENCE [LARGE SCALE GENOMIC DNA]</scope>
    <source>
        <strain evidence="2">SYSU2018</strain>
    </source>
</reference>
<name>A0ABD2N703_9CUCU</name>
<keyword evidence="3" id="KW-1185">Reference proteome</keyword>
<organism evidence="2 3">
    <name type="scientific">Cryptolaemus montrouzieri</name>
    <dbReference type="NCBI Taxonomy" id="559131"/>
    <lineage>
        <taxon>Eukaryota</taxon>
        <taxon>Metazoa</taxon>
        <taxon>Ecdysozoa</taxon>
        <taxon>Arthropoda</taxon>
        <taxon>Hexapoda</taxon>
        <taxon>Insecta</taxon>
        <taxon>Pterygota</taxon>
        <taxon>Neoptera</taxon>
        <taxon>Endopterygota</taxon>
        <taxon>Coleoptera</taxon>
        <taxon>Polyphaga</taxon>
        <taxon>Cucujiformia</taxon>
        <taxon>Coccinelloidea</taxon>
        <taxon>Coccinellidae</taxon>
        <taxon>Scymninae</taxon>
        <taxon>Scymnini</taxon>
        <taxon>Cryptolaemus</taxon>
    </lineage>
</organism>
<keyword evidence="1" id="KW-0472">Membrane</keyword>
<dbReference type="AlphaFoldDB" id="A0ABD2N703"/>
<sequence length="105" mass="12235">MLHVVLLPDNLLIFRNRQSLCENLYSYEFSGTVFARSTTSIGILFGFSSISQLLRTKNGRRLSSVKKENEKTKQEFKKPILSKYMLITFLRRHSLNKEIIPVQNL</sequence>
<comment type="caution">
    <text evidence="2">The sequence shown here is derived from an EMBL/GenBank/DDBJ whole genome shotgun (WGS) entry which is preliminary data.</text>
</comment>
<protein>
    <submittedName>
        <fullName evidence="2">Uncharacterized protein</fullName>
    </submittedName>
</protein>
<evidence type="ECO:0000313" key="2">
    <source>
        <dbReference type="EMBL" id="KAL3274560.1"/>
    </source>
</evidence>
<keyword evidence="1" id="KW-0812">Transmembrane</keyword>
<accession>A0ABD2N703</accession>
<evidence type="ECO:0000313" key="3">
    <source>
        <dbReference type="Proteomes" id="UP001516400"/>
    </source>
</evidence>
<dbReference type="Proteomes" id="UP001516400">
    <property type="component" value="Unassembled WGS sequence"/>
</dbReference>